<dbReference type="OrthoDB" id="8637600at2"/>
<proteinExistence type="predicted"/>
<dbReference type="KEGG" id="bbh:BN112_4485"/>
<dbReference type="GeneID" id="93119304"/>
<dbReference type="AlphaFoldDB" id="A0A0C6PDE2"/>
<gene>
    <name evidence="1" type="ORF">BN112_4485</name>
</gene>
<evidence type="ECO:0000313" key="1">
    <source>
        <dbReference type="EMBL" id="CCJ56399.1"/>
    </source>
</evidence>
<dbReference type="RefSeq" id="WP_003814072.1">
    <property type="nucleotide sequence ID" value="NC_019382.1"/>
</dbReference>
<dbReference type="HOGENOM" id="CLU_1987762_0_0_4"/>
<reference evidence="1 2" key="1">
    <citation type="journal article" date="2012" name="BMC Genomics">
        <title>Comparative genomics of the classical Bordetella subspecies: the evolution and exchange of virulence-associated diversity amongst closely related pathogens.</title>
        <authorList>
            <person name="Park J."/>
            <person name="Zhang Y."/>
            <person name="Buboltz A.M."/>
            <person name="Zhang X."/>
            <person name="Schuster S.C."/>
            <person name="Ahuja U."/>
            <person name="Liu M."/>
            <person name="Miller J.F."/>
            <person name="Sebaihia M."/>
            <person name="Bentley S.D."/>
            <person name="Parkhill J."/>
            <person name="Harvill E.T."/>
        </authorList>
    </citation>
    <scope>NUCLEOTIDE SEQUENCE [LARGE SCALE GENOMIC DNA]</scope>
    <source>
        <strain evidence="1 2">253</strain>
    </source>
</reference>
<name>A0A0C6PDE2_BORBO</name>
<evidence type="ECO:0000313" key="2">
    <source>
        <dbReference type="Proteomes" id="UP000007564"/>
    </source>
</evidence>
<accession>A0A0C6PDE2</accession>
<organism evidence="1 2">
    <name type="scientific">Bordetella bronchiseptica 253</name>
    <dbReference type="NCBI Taxonomy" id="568707"/>
    <lineage>
        <taxon>Bacteria</taxon>
        <taxon>Pseudomonadati</taxon>
        <taxon>Pseudomonadota</taxon>
        <taxon>Betaproteobacteria</taxon>
        <taxon>Burkholderiales</taxon>
        <taxon>Alcaligenaceae</taxon>
        <taxon>Bordetella</taxon>
    </lineage>
</organism>
<dbReference type="Proteomes" id="UP000007564">
    <property type="component" value="Chromosome"/>
</dbReference>
<dbReference type="EMBL" id="HE965806">
    <property type="protein sequence ID" value="CCJ56399.1"/>
    <property type="molecule type" value="Genomic_DNA"/>
</dbReference>
<protein>
    <submittedName>
        <fullName evidence="1">Uncharacterized protein</fullName>
    </submittedName>
</protein>
<sequence>MLTDIVTRALSQLLGNSLSGDVIKGRFRYAYASDDGRFVAILGHDLTTYVVDVDAQRYFAECAGVPCGFAGHVLEMEGAQEHGHPWPAVNDLFDLDMDGDEIAWRRCPGAVALAATRQAQSRVA</sequence>